<comment type="caution">
    <text evidence="8">The sequence shown here is derived from an EMBL/GenBank/DDBJ whole genome shotgun (WGS) entry which is preliminary data.</text>
</comment>
<dbReference type="InterPro" id="IPR010357">
    <property type="entry name" value="TXNDC17_dom"/>
</dbReference>
<keyword evidence="5" id="KW-1015">Disulfide bond</keyword>
<dbReference type="PANTHER" id="PTHR12452:SF0">
    <property type="entry name" value="THIOREDOXIN DOMAIN-CONTAINING PROTEIN 17"/>
    <property type="match status" value="1"/>
</dbReference>
<evidence type="ECO:0000313" key="8">
    <source>
        <dbReference type="EMBL" id="GCB72680.1"/>
    </source>
</evidence>
<dbReference type="InterPro" id="IPR036249">
    <property type="entry name" value="Thioredoxin-like_sf"/>
</dbReference>
<dbReference type="Pfam" id="PF06110">
    <property type="entry name" value="TXD17-like_Trx"/>
    <property type="match status" value="1"/>
</dbReference>
<dbReference type="AlphaFoldDB" id="A0A401PHS2"/>
<evidence type="ECO:0000313" key="9">
    <source>
        <dbReference type="Proteomes" id="UP000288216"/>
    </source>
</evidence>
<dbReference type="FunFam" id="3.40.30.10:FF:000124">
    <property type="entry name" value="Thioredoxin domain-containing 17"/>
    <property type="match status" value="1"/>
</dbReference>
<evidence type="ECO:0000256" key="5">
    <source>
        <dbReference type="ARBA" id="ARBA00023157"/>
    </source>
</evidence>
<dbReference type="GO" id="GO:0005829">
    <property type="term" value="C:cytosol"/>
    <property type="evidence" value="ECO:0007669"/>
    <property type="project" value="TreeGrafter"/>
</dbReference>
<evidence type="ECO:0000259" key="7">
    <source>
        <dbReference type="Pfam" id="PF06110"/>
    </source>
</evidence>
<accession>A0A401PHS2</accession>
<evidence type="ECO:0000256" key="6">
    <source>
        <dbReference type="ARBA" id="ARBA00023284"/>
    </source>
</evidence>
<keyword evidence="9" id="KW-1185">Reference proteome</keyword>
<dbReference type="Gene3D" id="3.40.30.10">
    <property type="entry name" value="Glutaredoxin"/>
    <property type="match status" value="1"/>
</dbReference>
<name>A0A401PHS2_SCYTO</name>
<dbReference type="CDD" id="cd02952">
    <property type="entry name" value="TRP14_like"/>
    <property type="match status" value="1"/>
</dbReference>
<dbReference type="PANTHER" id="PTHR12452">
    <property type="entry name" value="42-9-9 PROTEIN-RELATED"/>
    <property type="match status" value="1"/>
</dbReference>
<sequence>MVTVEVSGFAEFMKAVDANKDKTIFVYFTGAKDAQGVSWCADCVTAEPIVRGELDKLPTGSVFIHCQTGDRVYWKNPENDFRIKLKVNAVPTLMKYGTPQKLVEEELFKPELVKMLFTED</sequence>
<gene>
    <name evidence="8" type="ORF">scyTo_0002128</name>
</gene>
<feature type="domain" description="Thioredoxin" evidence="7">
    <location>
        <begin position="6"/>
        <end position="119"/>
    </location>
</feature>
<comment type="subcellular location">
    <subcellularLocation>
        <location evidence="1">Cytoplasm</location>
    </subcellularLocation>
</comment>
<keyword evidence="4" id="KW-0963">Cytoplasm</keyword>
<keyword evidence="6" id="KW-0676">Redox-active center</keyword>
<protein>
    <recommendedName>
        <fullName evidence="3">Thioredoxin domain-containing protein 17</fullName>
    </recommendedName>
</protein>
<dbReference type="STRING" id="75743.A0A401PHS2"/>
<dbReference type="OMA" id="EQCAKAD"/>
<organism evidence="8 9">
    <name type="scientific">Scyliorhinus torazame</name>
    <name type="common">Cloudy catshark</name>
    <name type="synonym">Catulus torazame</name>
    <dbReference type="NCBI Taxonomy" id="75743"/>
    <lineage>
        <taxon>Eukaryota</taxon>
        <taxon>Metazoa</taxon>
        <taxon>Chordata</taxon>
        <taxon>Craniata</taxon>
        <taxon>Vertebrata</taxon>
        <taxon>Chondrichthyes</taxon>
        <taxon>Elasmobranchii</taxon>
        <taxon>Galeomorphii</taxon>
        <taxon>Galeoidea</taxon>
        <taxon>Carcharhiniformes</taxon>
        <taxon>Scyliorhinidae</taxon>
        <taxon>Scyliorhinus</taxon>
    </lineage>
</organism>
<dbReference type="OrthoDB" id="78947at2759"/>
<evidence type="ECO:0000256" key="4">
    <source>
        <dbReference type="ARBA" id="ARBA00022490"/>
    </source>
</evidence>
<dbReference type="Proteomes" id="UP000288216">
    <property type="component" value="Unassembled WGS sequence"/>
</dbReference>
<dbReference type="InterPro" id="IPR045108">
    <property type="entry name" value="TXNDC17-like"/>
</dbReference>
<evidence type="ECO:0000256" key="1">
    <source>
        <dbReference type="ARBA" id="ARBA00004496"/>
    </source>
</evidence>
<proteinExistence type="inferred from homology"/>
<evidence type="ECO:0000256" key="2">
    <source>
        <dbReference type="ARBA" id="ARBA00008987"/>
    </source>
</evidence>
<reference evidence="8 9" key="1">
    <citation type="journal article" date="2018" name="Nat. Ecol. Evol.">
        <title>Shark genomes provide insights into elasmobranch evolution and the origin of vertebrates.</title>
        <authorList>
            <person name="Hara Y"/>
            <person name="Yamaguchi K"/>
            <person name="Onimaru K"/>
            <person name="Kadota M"/>
            <person name="Koyanagi M"/>
            <person name="Keeley SD"/>
            <person name="Tatsumi K"/>
            <person name="Tanaka K"/>
            <person name="Motone F"/>
            <person name="Kageyama Y"/>
            <person name="Nozu R"/>
            <person name="Adachi N"/>
            <person name="Nishimura O"/>
            <person name="Nakagawa R"/>
            <person name="Tanegashima C"/>
            <person name="Kiyatake I"/>
            <person name="Matsumoto R"/>
            <person name="Murakumo K"/>
            <person name="Nishida K"/>
            <person name="Terakita A"/>
            <person name="Kuratani S"/>
            <person name="Sato K"/>
            <person name="Hyodo S Kuraku.S."/>
        </authorList>
    </citation>
    <scope>NUCLEOTIDE SEQUENCE [LARGE SCALE GENOMIC DNA]</scope>
</reference>
<comment type="similarity">
    <text evidence="2">Belongs to the thioredoxin family.</text>
</comment>
<dbReference type="GO" id="GO:0047134">
    <property type="term" value="F:protein-disulfide reductase [NAD(P)H] activity"/>
    <property type="evidence" value="ECO:0007669"/>
    <property type="project" value="InterPro"/>
</dbReference>
<evidence type="ECO:0000256" key="3">
    <source>
        <dbReference type="ARBA" id="ARBA00016949"/>
    </source>
</evidence>
<dbReference type="SUPFAM" id="SSF52833">
    <property type="entry name" value="Thioredoxin-like"/>
    <property type="match status" value="1"/>
</dbReference>
<dbReference type="EMBL" id="BFAA01000512">
    <property type="protein sequence ID" value="GCB72680.1"/>
    <property type="molecule type" value="Genomic_DNA"/>
</dbReference>